<dbReference type="FunFam" id="3.40.50.720:FF:000386">
    <property type="entry name" value="Quinate repressor protein"/>
    <property type="match status" value="1"/>
</dbReference>
<name>A0AAE0WWN1_9PEZI</name>
<dbReference type="GO" id="GO:0004764">
    <property type="term" value="F:shikimate 3-dehydrogenase (NADP+) activity"/>
    <property type="evidence" value="ECO:0007669"/>
    <property type="project" value="InterPro"/>
</dbReference>
<dbReference type="AlphaFoldDB" id="A0AAE0WWN1"/>
<dbReference type="Gene3D" id="3.40.50.10860">
    <property type="entry name" value="Leucine Dehydrogenase, chain A, domain 1"/>
    <property type="match status" value="1"/>
</dbReference>
<evidence type="ECO:0000313" key="5">
    <source>
        <dbReference type="Proteomes" id="UP001274830"/>
    </source>
</evidence>
<dbReference type="InterPro" id="IPR001381">
    <property type="entry name" value="DHquinase_I"/>
</dbReference>
<dbReference type="InterPro" id="IPR046346">
    <property type="entry name" value="Aminoacid_DH-like_N_sf"/>
</dbReference>
<dbReference type="Gene3D" id="3.20.20.70">
    <property type="entry name" value="Aldolase class I"/>
    <property type="match status" value="1"/>
</dbReference>
<dbReference type="SUPFAM" id="SSF51735">
    <property type="entry name" value="NAD(P)-binding Rossmann-fold domains"/>
    <property type="match status" value="1"/>
</dbReference>
<evidence type="ECO:0000259" key="2">
    <source>
        <dbReference type="Pfam" id="PF08501"/>
    </source>
</evidence>
<accession>A0AAE0WWN1</accession>
<dbReference type="CDD" id="cd01065">
    <property type="entry name" value="NAD_bind_Shikimate_DH"/>
    <property type="match status" value="1"/>
</dbReference>
<evidence type="ECO:0000256" key="1">
    <source>
        <dbReference type="SAM" id="MobiDB-lite"/>
    </source>
</evidence>
<dbReference type="Pfam" id="PF01487">
    <property type="entry name" value="DHquinase_I"/>
    <property type="match status" value="1"/>
</dbReference>
<feature type="region of interest" description="Disordered" evidence="1">
    <location>
        <begin position="15"/>
        <end position="51"/>
    </location>
</feature>
<dbReference type="InterPro" id="IPR031322">
    <property type="entry name" value="Shikimate/glucono_kinase"/>
</dbReference>
<dbReference type="InterPro" id="IPR027417">
    <property type="entry name" value="P-loop_NTPase"/>
</dbReference>
<proteinExistence type="predicted"/>
<dbReference type="InterPro" id="IPR013708">
    <property type="entry name" value="Shikimate_DH-bd_N"/>
</dbReference>
<dbReference type="EMBL" id="JAUTXT010000002">
    <property type="protein sequence ID" value="KAK3679258.1"/>
    <property type="molecule type" value="Genomic_DNA"/>
</dbReference>
<dbReference type="GO" id="GO:0003866">
    <property type="term" value="F:3-phosphoshikimate 1-carboxyvinyltransferase activity"/>
    <property type="evidence" value="ECO:0007669"/>
    <property type="project" value="TreeGrafter"/>
</dbReference>
<dbReference type="InterPro" id="IPR041121">
    <property type="entry name" value="SDH_C"/>
</dbReference>
<keyword evidence="5" id="KW-1185">Reference proteome</keyword>
<gene>
    <name evidence="4" type="ORF">LTR78_000819</name>
</gene>
<organism evidence="4 5">
    <name type="scientific">Recurvomyces mirabilis</name>
    <dbReference type="NCBI Taxonomy" id="574656"/>
    <lineage>
        <taxon>Eukaryota</taxon>
        <taxon>Fungi</taxon>
        <taxon>Dikarya</taxon>
        <taxon>Ascomycota</taxon>
        <taxon>Pezizomycotina</taxon>
        <taxon>Dothideomycetes</taxon>
        <taxon>Dothideomycetidae</taxon>
        <taxon>Mycosphaerellales</taxon>
        <taxon>Teratosphaeriaceae</taxon>
        <taxon>Recurvomyces</taxon>
    </lineage>
</organism>
<dbReference type="InterPro" id="IPR036291">
    <property type="entry name" value="NAD(P)-bd_dom_sf"/>
</dbReference>
<dbReference type="PANTHER" id="PTHR21090:SF27">
    <property type="entry name" value="QUINATE REPRESSOR PROTEIN"/>
    <property type="match status" value="1"/>
</dbReference>
<dbReference type="GO" id="GO:0009423">
    <property type="term" value="P:chorismate biosynthetic process"/>
    <property type="evidence" value="ECO:0007669"/>
    <property type="project" value="TreeGrafter"/>
</dbReference>
<dbReference type="Pfam" id="PF08501">
    <property type="entry name" value="Shikimate_dh_N"/>
    <property type="match status" value="1"/>
</dbReference>
<dbReference type="GO" id="GO:0003855">
    <property type="term" value="F:3-dehydroquinate dehydratase activity"/>
    <property type="evidence" value="ECO:0007669"/>
    <property type="project" value="InterPro"/>
</dbReference>
<protein>
    <recommendedName>
        <fullName evidence="6">Quinate repressor protein</fullName>
    </recommendedName>
</protein>
<evidence type="ECO:0000259" key="3">
    <source>
        <dbReference type="Pfam" id="PF18317"/>
    </source>
</evidence>
<evidence type="ECO:0000313" key="4">
    <source>
        <dbReference type="EMBL" id="KAK3679258.1"/>
    </source>
</evidence>
<feature type="domain" description="SDH C-terminal" evidence="3">
    <location>
        <begin position="810"/>
        <end position="840"/>
    </location>
</feature>
<dbReference type="PANTHER" id="PTHR21090">
    <property type="entry name" value="AROM/DEHYDROQUINATE SYNTHASE"/>
    <property type="match status" value="1"/>
</dbReference>
<comment type="caution">
    <text evidence="4">The sequence shown here is derived from an EMBL/GenBank/DDBJ whole genome shotgun (WGS) entry which is preliminary data.</text>
</comment>
<evidence type="ECO:0008006" key="6">
    <source>
        <dbReference type="Google" id="ProtNLM"/>
    </source>
</evidence>
<dbReference type="Proteomes" id="UP001274830">
    <property type="component" value="Unassembled WGS sequence"/>
</dbReference>
<dbReference type="InterPro" id="IPR013785">
    <property type="entry name" value="Aldolase_TIM"/>
</dbReference>
<dbReference type="SUPFAM" id="SSF53223">
    <property type="entry name" value="Aminoacid dehydrogenase-like, N-terminal domain"/>
    <property type="match status" value="1"/>
</dbReference>
<dbReference type="SUPFAM" id="SSF51569">
    <property type="entry name" value="Aldolase"/>
    <property type="match status" value="1"/>
</dbReference>
<sequence length="863" mass="95273">MAALHAGLKRNHDHMLDLRHSVSEATSRDLSPYDREERPTNTPRATLDRSGLHGDVFEDSASFRTFDASSSIVLIGVRGAGKSSLGVLAATAYSRRLVEIDRSFFDTTGITPRDYRKARGTEEFYKRHASVLAHTLNTHNTNSVIICGFADLEHDGATLLRTYAKTHPVFHVTRDAMGIQSYLQVWSVDRVQRLLRDTGPLLRSCTNFEFFNLTEVLAAPAEQGVSDVTRSDGLFLTLKRVERDFLRLLRNVLGDRDRIPSHQSAYPLSQIYVHERPSTICTQVDLEDIVRRTADLDDIQVGADAIEILIAMSTSDHGPPHEDLLLSIAEAFAVVRRSTIIPIILTVAPAQRDGELKQQYMCLTSYCLRFGPEYVTVALPPNGDNVNVRALLGGKGRTVMIGECDMDSRPKNGWLDEECLKLYCRGDSLGFDIVRVRMPADSTEDNFGIPIFLDRASRLGLRSLLTAYNTGKHGRTSLCFNKILTPVTAPGSHDSMTARGKTAITATDIFSALFATFVYEPLHFFIYGASVDFSLSPVMHNAAYRACGMQHTYSKHSSPDLKDFEMLSQQPDFGGAAVVQPYKTGVLPLLKGLSSHAKAIGAVNTILPVREFVQDSQMPTSTQLLLQANKSGPVKALYGDNTDWIGMRACLRRGLSPANTVRPHSTALICGAGGQARSAVYAMLSLGVRTVFVCNRNADHAHELARHYNSLLKDQSVGVVDPAESGKYRVRVLNSFASTWPKDARHPSMILSSIPTQAADGSPTNFTLPADWLKSPTGGVLVELAYRPMVTPIVKQVRALAHKGWILMDGFDVLPEQAFAQFELFTGRRAPRKVMRDEVLRRYREEQQSISAACNLDPNPPAS</sequence>
<reference evidence="4" key="1">
    <citation type="submission" date="2023-07" db="EMBL/GenBank/DDBJ databases">
        <title>Black Yeasts Isolated from many extreme environments.</title>
        <authorList>
            <person name="Coleine C."/>
            <person name="Stajich J.E."/>
            <person name="Selbmann L."/>
        </authorList>
    </citation>
    <scope>NUCLEOTIDE SEQUENCE</scope>
    <source>
        <strain evidence="4">CCFEE 5485</strain>
    </source>
</reference>
<dbReference type="Gene3D" id="3.40.50.720">
    <property type="entry name" value="NAD(P)-binding Rossmann-like Domain"/>
    <property type="match status" value="1"/>
</dbReference>
<dbReference type="SUPFAM" id="SSF52540">
    <property type="entry name" value="P-loop containing nucleoside triphosphate hydrolases"/>
    <property type="match status" value="1"/>
</dbReference>
<dbReference type="Pfam" id="PF18317">
    <property type="entry name" value="SDH_C"/>
    <property type="match status" value="1"/>
</dbReference>
<dbReference type="Gene3D" id="3.40.50.300">
    <property type="entry name" value="P-loop containing nucleotide triphosphate hydrolases"/>
    <property type="match status" value="1"/>
</dbReference>
<dbReference type="Pfam" id="PF01202">
    <property type="entry name" value="SKI"/>
    <property type="match status" value="1"/>
</dbReference>
<feature type="domain" description="Shikimate dehydrogenase substrate binding N-terminal" evidence="2">
    <location>
        <begin position="526"/>
        <end position="606"/>
    </location>
</feature>